<protein>
    <recommendedName>
        <fullName evidence="2">Type IV secretion system protein</fullName>
    </recommendedName>
</protein>
<dbReference type="InterPro" id="IPR027417">
    <property type="entry name" value="P-loop_NTPase"/>
</dbReference>
<dbReference type="OrthoDB" id="9810761at2"/>
<dbReference type="EMBL" id="LZDS01000015">
    <property type="protein sequence ID" value="OBX28930.1"/>
    <property type="molecule type" value="Genomic_DNA"/>
</dbReference>
<proteinExistence type="inferred from homology"/>
<evidence type="ECO:0000259" key="3">
    <source>
        <dbReference type="Pfam" id="PF00437"/>
    </source>
</evidence>
<reference evidence="5" key="1">
    <citation type="submission" date="2016-06" db="EMBL/GenBank/DDBJ databases">
        <authorList>
            <person name="Radolfova-Krizova L."/>
            <person name="Nemec A."/>
        </authorList>
    </citation>
    <scope>NUCLEOTIDE SEQUENCE [LARGE SCALE GENOMIC DNA]</scope>
    <source>
        <strain evidence="5">ANC 4275</strain>
    </source>
</reference>
<dbReference type="Gene3D" id="3.40.50.300">
    <property type="entry name" value="P-loop containing nucleotide triphosphate hydrolases"/>
    <property type="match status" value="1"/>
</dbReference>
<dbReference type="GO" id="GO:0044097">
    <property type="term" value="P:secretion by the type IV secretion system"/>
    <property type="evidence" value="ECO:0007669"/>
    <property type="project" value="InterPro"/>
</dbReference>
<dbReference type="SUPFAM" id="SSF52540">
    <property type="entry name" value="P-loop containing nucleoside triphosphate hydrolases"/>
    <property type="match status" value="1"/>
</dbReference>
<dbReference type="InterPro" id="IPR001482">
    <property type="entry name" value="T2SS/T4SS_dom"/>
</dbReference>
<dbReference type="RefSeq" id="WP_067763340.1">
    <property type="nucleotide sequence ID" value="NZ_LZDS01000015.1"/>
</dbReference>
<dbReference type="Proteomes" id="UP000185753">
    <property type="component" value="Unassembled WGS sequence"/>
</dbReference>
<dbReference type="CDD" id="cd01130">
    <property type="entry name" value="VirB11-like_ATPase"/>
    <property type="match status" value="1"/>
</dbReference>
<dbReference type="PANTHER" id="PTHR30486:SF6">
    <property type="entry name" value="TYPE IV PILUS RETRACTATION ATPASE PILT"/>
    <property type="match status" value="1"/>
</dbReference>
<dbReference type="InterPro" id="IPR014155">
    <property type="entry name" value="VirB11"/>
</dbReference>
<dbReference type="NCBIfam" id="TIGR02788">
    <property type="entry name" value="VirB11"/>
    <property type="match status" value="1"/>
</dbReference>
<evidence type="ECO:0000256" key="2">
    <source>
        <dbReference type="RuleBase" id="RU366071"/>
    </source>
</evidence>
<dbReference type="AlphaFoldDB" id="A0A1A7R9I3"/>
<dbReference type="Pfam" id="PF00437">
    <property type="entry name" value="T2SSE"/>
    <property type="match status" value="1"/>
</dbReference>
<dbReference type="GO" id="GO:0043684">
    <property type="term" value="C:type IV secretion system complex"/>
    <property type="evidence" value="ECO:0007669"/>
    <property type="project" value="UniProtKB-UniRule"/>
</dbReference>
<dbReference type="GO" id="GO:0016887">
    <property type="term" value="F:ATP hydrolysis activity"/>
    <property type="evidence" value="ECO:0007669"/>
    <property type="project" value="InterPro"/>
</dbReference>
<comment type="similarity">
    <text evidence="1 2">Belongs to the GSP E family.</text>
</comment>
<sequence length="370" mass="41888">MNSAQNNVLSKDVMVRQLLLPLEKFLKTKGVTEIAINAPNEVWTESNKGWEKHSINLEMGQITALANVIATYTNQRIGQENPILSAQLPDGERIQIVLPPAIENGTVSMTIRIPDESNRSFQEYKDQGFFDHFRYGKSKEFEQFKPVLRTEDIKLVQFLENKDLEGFFKFAVQCKKNIAVVGDTGSGKTTFMKAICQYIPKDERLVTIEDVRELFVPHENKVHLLYSKGGQGKAKVTPSDLIASNMRMKPDRVLLAELRGGEAFDFLKLLTTGHSGSITSYHAESCSLAYDRYVFMCKEHEQANIYDATTLKELVALTIDIIVHVEVKKKYDDESNLIGKERFISEIKFDPVSKVKAQFGDAEIIVGDRE</sequence>
<dbReference type="InterPro" id="IPR050921">
    <property type="entry name" value="T4SS_GSP_E_ATPase"/>
</dbReference>
<dbReference type="Gene3D" id="3.30.450.90">
    <property type="match status" value="1"/>
</dbReference>
<keyword evidence="5" id="KW-1185">Reference proteome</keyword>
<dbReference type="PANTHER" id="PTHR30486">
    <property type="entry name" value="TWITCHING MOTILITY PROTEIN PILT"/>
    <property type="match status" value="1"/>
</dbReference>
<evidence type="ECO:0000313" key="5">
    <source>
        <dbReference type="Proteomes" id="UP000185753"/>
    </source>
</evidence>
<comment type="caution">
    <text evidence="4">The sequence shown here is derived from an EMBL/GenBank/DDBJ whole genome shotgun (WGS) entry which is preliminary data.</text>
</comment>
<comment type="function">
    <text evidence="2">Part of the Type IV secretion system.</text>
</comment>
<evidence type="ECO:0000256" key="1">
    <source>
        <dbReference type="ARBA" id="ARBA00006611"/>
    </source>
</evidence>
<name>A0A1A7R9I3_9GAMM</name>
<accession>A0A1A7R9I3</accession>
<gene>
    <name evidence="4" type="ORF">A9J31_14755</name>
</gene>
<keyword evidence="2" id="KW-0547">Nucleotide-binding</keyword>
<dbReference type="GO" id="GO:0005524">
    <property type="term" value="F:ATP binding"/>
    <property type="evidence" value="ECO:0007669"/>
    <property type="project" value="UniProtKB-UniRule"/>
</dbReference>
<organism evidence="4 5">
    <name type="scientific">Acinetobacter gandensis</name>
    <dbReference type="NCBI Taxonomy" id="1443941"/>
    <lineage>
        <taxon>Bacteria</taxon>
        <taxon>Pseudomonadati</taxon>
        <taxon>Pseudomonadota</taxon>
        <taxon>Gammaproteobacteria</taxon>
        <taxon>Moraxellales</taxon>
        <taxon>Moraxellaceae</taxon>
        <taxon>Acinetobacter</taxon>
    </lineage>
</organism>
<keyword evidence="2" id="KW-0067">ATP-binding</keyword>
<dbReference type="STRING" id="1443941.A9J31_14755"/>
<evidence type="ECO:0000313" key="4">
    <source>
        <dbReference type="EMBL" id="OBX28930.1"/>
    </source>
</evidence>
<feature type="domain" description="Bacterial type II secretion system protein E" evidence="3">
    <location>
        <begin position="160"/>
        <end position="301"/>
    </location>
</feature>